<reference evidence="3" key="2">
    <citation type="submission" date="2018-10" db="EMBL/GenBank/DDBJ databases">
        <title>De novo assembly of a Great Dane genome.</title>
        <authorList>
            <person name="Kidd J.M."/>
            <person name="Pendleton A.L."/>
            <person name="Shen F."/>
            <person name="Emery S."/>
        </authorList>
    </citation>
    <scope>NUCLEOTIDE SEQUENCE [LARGE SCALE GENOMIC DNA]</scope>
    <source>
        <strain evidence="3">Great Dane</strain>
    </source>
</reference>
<proteinExistence type="predicted"/>
<evidence type="ECO:0000313" key="5">
    <source>
        <dbReference type="Proteomes" id="UP000694542"/>
    </source>
</evidence>
<evidence type="ECO:0000256" key="1">
    <source>
        <dbReference type="SAM" id="MobiDB-lite"/>
    </source>
</evidence>
<dbReference type="Proteomes" id="UP000694542">
    <property type="component" value="Chromosome 10"/>
</dbReference>
<evidence type="ECO:0000313" key="2">
    <source>
        <dbReference type="Ensembl" id="ENSCAFP00000046317.1"/>
    </source>
</evidence>
<dbReference type="OrthoDB" id="449052at2759"/>
<dbReference type="Ensembl" id="ENSCAFT00000062311.2">
    <property type="protein sequence ID" value="ENSCAFP00000046317.1"/>
    <property type="gene ID" value="ENSCAFG00000042522.2"/>
</dbReference>
<organism evidence="3 5">
    <name type="scientific">Canis lupus familiaris</name>
    <name type="common">Dog</name>
    <name type="synonym">Canis familiaris</name>
    <dbReference type="NCBI Taxonomy" id="9615"/>
    <lineage>
        <taxon>Eukaryota</taxon>
        <taxon>Metazoa</taxon>
        <taxon>Chordata</taxon>
        <taxon>Craniata</taxon>
        <taxon>Vertebrata</taxon>
        <taxon>Euteleostomi</taxon>
        <taxon>Mammalia</taxon>
        <taxon>Eutheria</taxon>
        <taxon>Laurasiatheria</taxon>
        <taxon>Carnivora</taxon>
        <taxon>Caniformia</taxon>
        <taxon>Canidae</taxon>
        <taxon>Canis</taxon>
    </lineage>
</organism>
<dbReference type="Ensembl" id="ENSCAFT00040037084.1">
    <property type="protein sequence ID" value="ENSCAFP00040032304.1"/>
    <property type="gene ID" value="ENSCAFG00040020064.1"/>
</dbReference>
<reference evidence="2 4" key="1">
    <citation type="journal article" date="2005" name="Nature">
        <title>Genome sequence, comparative analysis and haplotype structure of the domestic dog.</title>
        <authorList>
            <consortium name="Broad Sequencing Platform"/>
            <person name="Lindblad-Toh K."/>
            <person name="Wade C.M."/>
            <person name="Mikkelsen T.S."/>
            <person name="Karlsson E.K."/>
            <person name="Jaffe D.B."/>
            <person name="Kamal M."/>
            <person name="Clamp M."/>
            <person name="Chang J.L."/>
            <person name="Kulbokas E.J. III"/>
            <person name="Zody M.C."/>
            <person name="Mauceli E."/>
            <person name="Xie X."/>
            <person name="Breen M."/>
            <person name="Wayne R.K."/>
            <person name="Ostrander E.A."/>
            <person name="Ponting C.P."/>
            <person name="Galibert F."/>
            <person name="Smith D.R."/>
            <person name="DeJong P.J."/>
            <person name="Kirkness E."/>
            <person name="Alvarez P."/>
            <person name="Biagi T."/>
            <person name="Brockman W."/>
            <person name="Butler J."/>
            <person name="Chin C.W."/>
            <person name="Cook A."/>
            <person name="Cuff J."/>
            <person name="Daly M.J."/>
            <person name="DeCaprio D."/>
            <person name="Gnerre S."/>
            <person name="Grabherr M."/>
            <person name="Kellis M."/>
            <person name="Kleber M."/>
            <person name="Bardeleben C."/>
            <person name="Goodstadt L."/>
            <person name="Heger A."/>
            <person name="Hitte C."/>
            <person name="Kim L."/>
            <person name="Koepfli K.P."/>
            <person name="Parker H.G."/>
            <person name="Pollinger J.P."/>
            <person name="Searle S.M."/>
            <person name="Sutter N.B."/>
            <person name="Thomas R."/>
            <person name="Webber C."/>
            <person name="Baldwin J."/>
            <person name="Abebe A."/>
            <person name="Abouelleil A."/>
            <person name="Aftuck L."/>
            <person name="Ait-Zahra M."/>
            <person name="Aldredge T."/>
            <person name="Allen N."/>
            <person name="An P."/>
            <person name="Anderson S."/>
            <person name="Antoine C."/>
            <person name="Arachchi H."/>
            <person name="Aslam A."/>
            <person name="Ayotte L."/>
            <person name="Bachantsang P."/>
            <person name="Barry A."/>
            <person name="Bayul T."/>
            <person name="Benamara M."/>
            <person name="Berlin A."/>
            <person name="Bessette D."/>
            <person name="Blitshteyn B."/>
            <person name="Bloom T."/>
            <person name="Blye J."/>
            <person name="Boguslavskiy L."/>
            <person name="Bonnet C."/>
            <person name="Boukhgalter B."/>
            <person name="Brown A."/>
            <person name="Cahill P."/>
            <person name="Calixte N."/>
            <person name="Camarata J."/>
            <person name="Cheshatsang Y."/>
            <person name="Chu J."/>
            <person name="Citroen M."/>
            <person name="Collymore A."/>
            <person name="Cooke P."/>
            <person name="Dawoe T."/>
            <person name="Daza R."/>
            <person name="Decktor K."/>
            <person name="DeGray S."/>
            <person name="Dhargay N."/>
            <person name="Dooley K."/>
            <person name="Dooley K."/>
            <person name="Dorje P."/>
            <person name="Dorjee K."/>
            <person name="Dorris L."/>
            <person name="Duffey N."/>
            <person name="Dupes A."/>
            <person name="Egbiremolen O."/>
            <person name="Elong R."/>
            <person name="Falk J."/>
            <person name="Farina A."/>
            <person name="Faro S."/>
            <person name="Ferguson D."/>
            <person name="Ferreira P."/>
            <person name="Fisher S."/>
            <person name="FitzGerald M."/>
            <person name="Foley K."/>
            <person name="Foley C."/>
            <person name="Franke A."/>
            <person name="Friedrich D."/>
            <person name="Gage D."/>
            <person name="Garber M."/>
            <person name="Gearin G."/>
            <person name="Giannoukos G."/>
            <person name="Goode T."/>
            <person name="Goyette A."/>
            <person name="Graham J."/>
            <person name="Grandbois E."/>
            <person name="Gyaltsen K."/>
            <person name="Hafez N."/>
            <person name="Hagopian D."/>
            <person name="Hagos B."/>
            <person name="Hall J."/>
            <person name="Healy C."/>
            <person name="Hegarty R."/>
            <person name="Honan T."/>
            <person name="Horn A."/>
            <person name="Houde N."/>
            <person name="Hughes L."/>
            <person name="Hunnicutt L."/>
            <person name="Husby M."/>
            <person name="Jester B."/>
            <person name="Jones C."/>
            <person name="Kamat A."/>
            <person name="Kanga B."/>
            <person name="Kells C."/>
            <person name="Khazanovich D."/>
            <person name="Kieu A.C."/>
            <person name="Kisner P."/>
            <person name="Kumar M."/>
            <person name="Lance K."/>
            <person name="Landers T."/>
            <person name="Lara M."/>
            <person name="Lee W."/>
            <person name="Leger J.P."/>
            <person name="Lennon N."/>
            <person name="Leuper L."/>
            <person name="LeVine S."/>
            <person name="Liu J."/>
            <person name="Liu X."/>
            <person name="Lokyitsang Y."/>
            <person name="Lokyitsang T."/>
            <person name="Lui A."/>
            <person name="Macdonald J."/>
            <person name="Major J."/>
            <person name="Marabella R."/>
            <person name="Maru K."/>
            <person name="Matthews C."/>
            <person name="McDonough S."/>
            <person name="Mehta T."/>
            <person name="Meldrim J."/>
            <person name="Melnikov A."/>
            <person name="Meneus L."/>
            <person name="Mihalev A."/>
            <person name="Mihova T."/>
            <person name="Miller K."/>
            <person name="Mittelman R."/>
            <person name="Mlenga V."/>
            <person name="Mulrain L."/>
            <person name="Munson G."/>
            <person name="Navidi A."/>
            <person name="Naylor J."/>
            <person name="Nguyen T."/>
            <person name="Nguyen N."/>
            <person name="Nguyen C."/>
            <person name="Nguyen T."/>
            <person name="Nicol R."/>
            <person name="Norbu N."/>
            <person name="Norbu C."/>
            <person name="Novod N."/>
            <person name="Nyima T."/>
            <person name="Olandt P."/>
            <person name="O'Neill B."/>
            <person name="O'Neill K."/>
            <person name="Osman S."/>
            <person name="Oyono L."/>
            <person name="Patti C."/>
            <person name="Perrin D."/>
            <person name="Phunkhang P."/>
            <person name="Pierre F."/>
            <person name="Priest M."/>
            <person name="Rachupka A."/>
            <person name="Raghuraman S."/>
            <person name="Rameau R."/>
            <person name="Ray V."/>
            <person name="Raymond C."/>
            <person name="Rege F."/>
            <person name="Rise C."/>
            <person name="Rogers J."/>
            <person name="Rogov P."/>
            <person name="Sahalie J."/>
            <person name="Settipalli S."/>
            <person name="Sharpe T."/>
            <person name="Shea T."/>
            <person name="Sheehan M."/>
            <person name="Sherpa N."/>
            <person name="Shi J."/>
            <person name="Shih D."/>
            <person name="Sloan J."/>
            <person name="Smith C."/>
            <person name="Sparrow T."/>
            <person name="Stalker J."/>
            <person name="Stange-Thomann N."/>
            <person name="Stavropoulos S."/>
            <person name="Stone C."/>
            <person name="Stone S."/>
            <person name="Sykes S."/>
            <person name="Tchuinga P."/>
            <person name="Tenzing P."/>
            <person name="Tesfaye S."/>
            <person name="Thoulutsang D."/>
            <person name="Thoulutsang Y."/>
            <person name="Topham K."/>
            <person name="Topping I."/>
            <person name="Tsamla T."/>
            <person name="Vassiliev H."/>
            <person name="Venkataraman V."/>
            <person name="Vo A."/>
            <person name="Wangchuk T."/>
            <person name="Wangdi T."/>
            <person name="Weiand M."/>
            <person name="Wilkinson J."/>
            <person name="Wilson A."/>
            <person name="Yadav S."/>
            <person name="Yang S."/>
            <person name="Yang X."/>
            <person name="Young G."/>
            <person name="Yu Q."/>
            <person name="Zainoun J."/>
            <person name="Zembek L."/>
            <person name="Zimmer A."/>
            <person name="Lander E.S."/>
        </authorList>
    </citation>
    <scope>NUCLEOTIDE SEQUENCE [LARGE SCALE GENOMIC DNA]</scope>
    <source>
        <strain evidence="2">Boxer</strain>
    </source>
</reference>
<protein>
    <submittedName>
        <fullName evidence="3">Uncharacterized protein</fullName>
    </submittedName>
</protein>
<feature type="region of interest" description="Disordered" evidence="1">
    <location>
        <begin position="1"/>
        <end position="25"/>
    </location>
</feature>
<reference evidence="3" key="3">
    <citation type="submission" date="2025-05" db="UniProtKB">
        <authorList>
            <consortium name="Ensembl"/>
        </authorList>
    </citation>
    <scope>IDENTIFICATION</scope>
</reference>
<evidence type="ECO:0000313" key="4">
    <source>
        <dbReference type="Proteomes" id="UP000002254"/>
    </source>
</evidence>
<accession>A0A8C0T9A8</accession>
<sequence length="78" mass="8541">METVASSGSSSAPENEHLQETPESNSSVYPFFRRFHCCCGLIPTSSKSVVLDMSLQVEEASFASVTSGHWVFYCMLAN</sequence>
<dbReference type="Proteomes" id="UP000002254">
    <property type="component" value="Chromosome 10"/>
</dbReference>
<name>A0A8C0T9A8_CANLF</name>
<feature type="compositionally biased region" description="Polar residues" evidence="1">
    <location>
        <begin position="1"/>
        <end position="13"/>
    </location>
</feature>
<evidence type="ECO:0000313" key="3">
    <source>
        <dbReference type="Ensembl" id="ENSCAFP00040032304.1"/>
    </source>
</evidence>
<dbReference type="AlphaFoldDB" id="A0A8C0T9A8"/>